<name>A0A0G3XEP8_9SPHN</name>
<dbReference type="Proteomes" id="UP000035287">
    <property type="component" value="Chromosome"/>
</dbReference>
<comment type="cofactor">
    <cofactor evidence="1">
        <name>Mn(2+)</name>
        <dbReference type="ChEBI" id="CHEBI:29035"/>
    </cofactor>
</comment>
<dbReference type="GO" id="GO:0016818">
    <property type="term" value="F:hydrolase activity, acting on acid anhydrides, in phosphorus-containing anhydrides"/>
    <property type="evidence" value="ECO:0007669"/>
    <property type="project" value="InterPro"/>
</dbReference>
<evidence type="ECO:0000256" key="6">
    <source>
        <dbReference type="ARBA" id="ARBA00023211"/>
    </source>
</evidence>
<protein>
    <submittedName>
        <fullName evidence="7">Uncharacterized protein</fullName>
    </submittedName>
</protein>
<dbReference type="InterPro" id="IPR039121">
    <property type="entry name" value="NUDT19"/>
</dbReference>
<keyword evidence="3" id="KW-0479">Metal-binding</keyword>
<dbReference type="SUPFAM" id="SSF55811">
    <property type="entry name" value="Nudix"/>
    <property type="match status" value="1"/>
</dbReference>
<evidence type="ECO:0000313" key="7">
    <source>
        <dbReference type="EMBL" id="AKM08863.1"/>
    </source>
</evidence>
<evidence type="ECO:0000256" key="1">
    <source>
        <dbReference type="ARBA" id="ARBA00001936"/>
    </source>
</evidence>
<dbReference type="KEGG" id="cna:AB433_00905"/>
<gene>
    <name evidence="7" type="ORF">AB433_00905</name>
</gene>
<evidence type="ECO:0000313" key="8">
    <source>
        <dbReference type="Proteomes" id="UP000035287"/>
    </source>
</evidence>
<dbReference type="InterPro" id="IPR000086">
    <property type="entry name" value="NUDIX_hydrolase_dom"/>
</dbReference>
<dbReference type="AlphaFoldDB" id="A0A0G3XEP8"/>
<dbReference type="GO" id="GO:0046872">
    <property type="term" value="F:metal ion binding"/>
    <property type="evidence" value="ECO:0007669"/>
    <property type="project" value="UniProtKB-KW"/>
</dbReference>
<dbReference type="EMBL" id="CP011770">
    <property type="protein sequence ID" value="AKM08863.1"/>
    <property type="molecule type" value="Genomic_DNA"/>
</dbReference>
<dbReference type="Pfam" id="PF00293">
    <property type="entry name" value="NUDIX"/>
    <property type="match status" value="1"/>
</dbReference>
<keyword evidence="5" id="KW-0460">Magnesium</keyword>
<keyword evidence="8" id="KW-1185">Reference proteome</keyword>
<accession>A0A0G3XEP8</accession>
<keyword evidence="6" id="KW-0464">Manganese</keyword>
<dbReference type="PROSITE" id="PS51462">
    <property type="entry name" value="NUDIX"/>
    <property type="match status" value="1"/>
</dbReference>
<dbReference type="RefSeq" id="WP_047819559.1">
    <property type="nucleotide sequence ID" value="NZ_CP011770.1"/>
</dbReference>
<sequence length="245" mass="26928">MSAELRPAATLIVLRNAEPAPEILLVRRSAAMAFGGGAYVFPGGSVDEDDAIAANSDDPWRVASVCAARETLEEIGLLIGIEGPVAAKDAERARARLQDGERFSQILHSEGWRFDPQAFVPYARWCPPDGIKRKFDTRFFLADVGSGNLTLRADGSETTDHLWTSANAMLSRADRGEVSLLFPTLMNLRRLANMANFDEAKADAKAFEPRIVGISWVMNDGVRYGRVEEGYGYPTEPAPLKTRRQ</sequence>
<dbReference type="STRING" id="1348774.AB433_00905"/>
<proteinExistence type="predicted"/>
<evidence type="ECO:0000256" key="2">
    <source>
        <dbReference type="ARBA" id="ARBA00001946"/>
    </source>
</evidence>
<evidence type="ECO:0000256" key="5">
    <source>
        <dbReference type="ARBA" id="ARBA00022842"/>
    </source>
</evidence>
<dbReference type="CDD" id="cd18870">
    <property type="entry name" value="NUDIX_AcylCoAdiphos_Nudt19"/>
    <property type="match status" value="1"/>
</dbReference>
<dbReference type="PANTHER" id="PTHR12318:SF0">
    <property type="entry name" value="ACYL-COENZYME A DIPHOSPHATASE NUDT19"/>
    <property type="match status" value="1"/>
</dbReference>
<keyword evidence="4" id="KW-0378">Hydrolase</keyword>
<dbReference type="Gene3D" id="3.90.79.10">
    <property type="entry name" value="Nucleoside Triphosphate Pyrophosphohydrolase"/>
    <property type="match status" value="1"/>
</dbReference>
<reference evidence="7 8" key="1">
    <citation type="submission" date="2015-06" db="EMBL/GenBank/DDBJ databases">
        <authorList>
            <person name="Zeng Y."/>
            <person name="Huang Y."/>
        </authorList>
    </citation>
    <scope>NUCLEOTIDE SEQUENCE [LARGE SCALE GENOMIC DNA]</scope>
    <source>
        <strain evidence="7 8">PQ-2</strain>
    </source>
</reference>
<organism evidence="7 8">
    <name type="scientific">Croceicoccus naphthovorans</name>
    <dbReference type="NCBI Taxonomy" id="1348774"/>
    <lineage>
        <taxon>Bacteria</taxon>
        <taxon>Pseudomonadati</taxon>
        <taxon>Pseudomonadota</taxon>
        <taxon>Alphaproteobacteria</taxon>
        <taxon>Sphingomonadales</taxon>
        <taxon>Erythrobacteraceae</taxon>
        <taxon>Croceicoccus</taxon>
    </lineage>
</organism>
<dbReference type="PANTHER" id="PTHR12318">
    <property type="entry name" value="TESTOSTERONE-REGULATED PROTEIN RP2"/>
    <property type="match status" value="1"/>
</dbReference>
<comment type="cofactor">
    <cofactor evidence="2">
        <name>Mg(2+)</name>
        <dbReference type="ChEBI" id="CHEBI:18420"/>
    </cofactor>
</comment>
<evidence type="ECO:0000256" key="4">
    <source>
        <dbReference type="ARBA" id="ARBA00022801"/>
    </source>
</evidence>
<dbReference type="PATRIC" id="fig|1348774.3.peg.193"/>
<dbReference type="InterPro" id="IPR015797">
    <property type="entry name" value="NUDIX_hydrolase-like_dom_sf"/>
</dbReference>
<evidence type="ECO:0000256" key="3">
    <source>
        <dbReference type="ARBA" id="ARBA00022723"/>
    </source>
</evidence>